<evidence type="ECO:0000313" key="2">
    <source>
        <dbReference type="Proteomes" id="UP000824782"/>
    </source>
</evidence>
<reference evidence="1" key="1">
    <citation type="thesis" date="2020" institute="ProQuest LLC" country="789 East Eisenhower Parkway, Ann Arbor, MI, USA">
        <title>Comparative Genomics and Chromosome Evolution.</title>
        <authorList>
            <person name="Mudd A.B."/>
        </authorList>
    </citation>
    <scope>NUCLEOTIDE SEQUENCE</scope>
    <source>
        <strain evidence="1">237g6f4</strain>
        <tissue evidence="1">Blood</tissue>
    </source>
</reference>
<dbReference type="EMBL" id="WNYA01031499">
    <property type="protein sequence ID" value="KAG8537318.1"/>
    <property type="molecule type" value="Genomic_DNA"/>
</dbReference>
<sequence length="83" mass="9468">MFSPAWMFSAAENLVPSPSVTDNQHLAFPCAGILEISHRFFHYVNPMKGGRLIKYSAEISNSVPVIRKYRSLRHYNKPHTYGS</sequence>
<dbReference type="AlphaFoldDB" id="A0AAV6YMK4"/>
<comment type="caution">
    <text evidence="1">The sequence shown here is derived from an EMBL/GenBank/DDBJ whole genome shotgun (WGS) entry which is preliminary data.</text>
</comment>
<keyword evidence="2" id="KW-1185">Reference proteome</keyword>
<gene>
    <name evidence="1" type="ORF">GDO81_024718</name>
</gene>
<proteinExistence type="predicted"/>
<name>A0AAV6YMK4_ENGPU</name>
<dbReference type="Proteomes" id="UP000824782">
    <property type="component" value="Unassembled WGS sequence"/>
</dbReference>
<evidence type="ECO:0000313" key="1">
    <source>
        <dbReference type="EMBL" id="KAG8537318.1"/>
    </source>
</evidence>
<accession>A0AAV6YMK4</accession>
<protein>
    <submittedName>
        <fullName evidence="1">Uncharacterized protein</fullName>
    </submittedName>
</protein>
<organism evidence="1 2">
    <name type="scientific">Engystomops pustulosus</name>
    <name type="common">Tungara frog</name>
    <name type="synonym">Physalaemus pustulosus</name>
    <dbReference type="NCBI Taxonomy" id="76066"/>
    <lineage>
        <taxon>Eukaryota</taxon>
        <taxon>Metazoa</taxon>
        <taxon>Chordata</taxon>
        <taxon>Craniata</taxon>
        <taxon>Vertebrata</taxon>
        <taxon>Euteleostomi</taxon>
        <taxon>Amphibia</taxon>
        <taxon>Batrachia</taxon>
        <taxon>Anura</taxon>
        <taxon>Neobatrachia</taxon>
        <taxon>Hyloidea</taxon>
        <taxon>Leptodactylidae</taxon>
        <taxon>Leiuperinae</taxon>
        <taxon>Engystomops</taxon>
    </lineage>
</organism>